<sequence>MRKAKAILCQVVGGGSTDGGGLNRKNGAGANTEVGSECAPAPGAAFDHAIGSGGVRDALTTGYPLRFLRNGGCAPTRAAPAGIDRRWQPEADAQRCISAAQVPTHETIPQGSQKVAGGRRAAAHLRKTGPIADACSPGSAGFADHTLQIVGLGTRQPHGVIGCSAAIFEQDQIAAGLAADFLKHLHKVGTRDAAGA</sequence>
<dbReference type="EMBL" id="CP036261">
    <property type="protein sequence ID" value="QDS87342.1"/>
    <property type="molecule type" value="Genomic_DNA"/>
</dbReference>
<gene>
    <name evidence="1" type="ORF">EC9_15200</name>
</gene>
<protein>
    <submittedName>
        <fullName evidence="1">Uncharacterized protein</fullName>
    </submittedName>
</protein>
<dbReference type="AlphaFoldDB" id="A0A517LXL5"/>
<accession>A0A517LXL5</accession>
<reference evidence="1 2" key="1">
    <citation type="submission" date="2019-02" db="EMBL/GenBank/DDBJ databases">
        <title>Deep-cultivation of Planctomycetes and their phenomic and genomic characterization uncovers novel biology.</title>
        <authorList>
            <person name="Wiegand S."/>
            <person name="Jogler M."/>
            <person name="Boedeker C."/>
            <person name="Pinto D."/>
            <person name="Vollmers J."/>
            <person name="Rivas-Marin E."/>
            <person name="Kohn T."/>
            <person name="Peeters S.H."/>
            <person name="Heuer A."/>
            <person name="Rast P."/>
            <person name="Oberbeckmann S."/>
            <person name="Bunk B."/>
            <person name="Jeske O."/>
            <person name="Meyerdierks A."/>
            <person name="Storesund J.E."/>
            <person name="Kallscheuer N."/>
            <person name="Luecker S."/>
            <person name="Lage O.M."/>
            <person name="Pohl T."/>
            <person name="Merkel B.J."/>
            <person name="Hornburger P."/>
            <person name="Mueller R.-W."/>
            <person name="Bruemmer F."/>
            <person name="Labrenz M."/>
            <person name="Spormann A.M."/>
            <person name="Op den Camp H."/>
            <person name="Overmann J."/>
            <person name="Amann R."/>
            <person name="Jetten M.S.M."/>
            <person name="Mascher T."/>
            <person name="Medema M.H."/>
            <person name="Devos D.P."/>
            <person name="Kaster A.-K."/>
            <person name="Ovreas L."/>
            <person name="Rohde M."/>
            <person name="Galperin M.Y."/>
            <person name="Jogler C."/>
        </authorList>
    </citation>
    <scope>NUCLEOTIDE SEQUENCE [LARGE SCALE GENOMIC DNA]</scope>
    <source>
        <strain evidence="1 2">EC9</strain>
    </source>
</reference>
<keyword evidence="2" id="KW-1185">Reference proteome</keyword>
<organism evidence="1 2">
    <name type="scientific">Rosistilla ulvae</name>
    <dbReference type="NCBI Taxonomy" id="1930277"/>
    <lineage>
        <taxon>Bacteria</taxon>
        <taxon>Pseudomonadati</taxon>
        <taxon>Planctomycetota</taxon>
        <taxon>Planctomycetia</taxon>
        <taxon>Pirellulales</taxon>
        <taxon>Pirellulaceae</taxon>
        <taxon>Rosistilla</taxon>
    </lineage>
</organism>
<evidence type="ECO:0000313" key="2">
    <source>
        <dbReference type="Proteomes" id="UP000319557"/>
    </source>
</evidence>
<dbReference type="Proteomes" id="UP000319557">
    <property type="component" value="Chromosome"/>
</dbReference>
<proteinExistence type="predicted"/>
<name>A0A517LXL5_9BACT</name>
<evidence type="ECO:0000313" key="1">
    <source>
        <dbReference type="EMBL" id="QDS87342.1"/>
    </source>
</evidence>
<dbReference type="KEGG" id="ruv:EC9_15200"/>